<dbReference type="Proteomes" id="UP001501207">
    <property type="component" value="Unassembled WGS sequence"/>
</dbReference>
<proteinExistence type="predicted"/>
<feature type="signal peptide" evidence="1">
    <location>
        <begin position="1"/>
        <end position="21"/>
    </location>
</feature>
<gene>
    <name evidence="2" type="ORF">GCM10023143_32620</name>
</gene>
<sequence>MAFLRWGITLFALLLTVTAFGQSTDIPFGSKDYPVLDRLEIKSGLFPEQFSSGIKPISRRAAVAYALAVDSLAAKDPSIISSVEHPYWVTTGLSEIDRYNLRKLLADNGEWAPDSLSFEPSRVPWVKTFYKNKTNLYEVNVPDFYLAVNPLLLLQIGKESNNDEALYINTRGLEVRGRIADKVGFYAMLSENQERPPFFMQDRIDKWQAVPGIGYYKNIKNRSGGYDYFNAAGYVSFGVTKYIDVQFGYGNNFIGDGYRSLLLSTNAANYLYLKLHTRIWKLDYENIFAELISQYPRGEGDFLRPKKYMAMHHLGVNLTRWLNVGAFESVVFSRKDHFEFQYLNPIIFYRAIEQMVGSPDKVIVGLDAKANVAHHFQFYSQFFLNELKVKEFFGNRGWWGNKWGLQLGGKYVDAFNVPNLDLQGEVNVVRPYTYTHGDSVANYTHYNQPLAHPWGANFAEFIGIVRYQPVKKLYLEARGIYGDQGLDYPGTNYGSNIFMDYKTREKEYGNTIGQGLKSRTLNVLLLASYEVRDNLFVDLSFQTRKTGGAYKTYYPEEGKRSETNFFSAALRWNLGRRIYDY</sequence>
<dbReference type="EMBL" id="BAABFN010000022">
    <property type="protein sequence ID" value="GAA4319280.1"/>
    <property type="molecule type" value="Genomic_DNA"/>
</dbReference>
<dbReference type="InterPro" id="IPR038636">
    <property type="entry name" value="Wzi_sf"/>
</dbReference>
<dbReference type="Gene3D" id="2.40.160.130">
    <property type="entry name" value="Capsule assembly protein Wzi"/>
    <property type="match status" value="1"/>
</dbReference>
<evidence type="ECO:0000313" key="3">
    <source>
        <dbReference type="Proteomes" id="UP001501207"/>
    </source>
</evidence>
<reference evidence="3" key="1">
    <citation type="journal article" date="2019" name="Int. J. Syst. Evol. Microbiol.">
        <title>The Global Catalogue of Microorganisms (GCM) 10K type strain sequencing project: providing services to taxonomists for standard genome sequencing and annotation.</title>
        <authorList>
            <consortium name="The Broad Institute Genomics Platform"/>
            <consortium name="The Broad Institute Genome Sequencing Center for Infectious Disease"/>
            <person name="Wu L."/>
            <person name="Ma J."/>
        </authorList>
    </citation>
    <scope>NUCLEOTIDE SEQUENCE [LARGE SCALE GENOMIC DNA]</scope>
    <source>
        <strain evidence="3">JCM 17664</strain>
    </source>
</reference>
<organism evidence="2 3">
    <name type="scientific">Compostibacter hankyongensis</name>
    <dbReference type="NCBI Taxonomy" id="1007089"/>
    <lineage>
        <taxon>Bacteria</taxon>
        <taxon>Pseudomonadati</taxon>
        <taxon>Bacteroidota</taxon>
        <taxon>Chitinophagia</taxon>
        <taxon>Chitinophagales</taxon>
        <taxon>Chitinophagaceae</taxon>
        <taxon>Compostibacter</taxon>
    </lineage>
</organism>
<evidence type="ECO:0000256" key="1">
    <source>
        <dbReference type="SAM" id="SignalP"/>
    </source>
</evidence>
<dbReference type="RefSeq" id="WP_344981360.1">
    <property type="nucleotide sequence ID" value="NZ_BAABFN010000022.1"/>
</dbReference>
<evidence type="ECO:0000313" key="2">
    <source>
        <dbReference type="EMBL" id="GAA4319280.1"/>
    </source>
</evidence>
<evidence type="ECO:0008006" key="4">
    <source>
        <dbReference type="Google" id="ProtNLM"/>
    </source>
</evidence>
<protein>
    <recommendedName>
        <fullName evidence="4">Capsule assembly Wzi family protein</fullName>
    </recommendedName>
</protein>
<feature type="chain" id="PRO_5046574485" description="Capsule assembly Wzi family protein" evidence="1">
    <location>
        <begin position="22"/>
        <end position="581"/>
    </location>
</feature>
<keyword evidence="1" id="KW-0732">Signal</keyword>
<keyword evidence="3" id="KW-1185">Reference proteome</keyword>
<comment type="caution">
    <text evidence="2">The sequence shown here is derived from an EMBL/GenBank/DDBJ whole genome shotgun (WGS) entry which is preliminary data.</text>
</comment>
<name>A0ABP8G8B0_9BACT</name>
<accession>A0ABP8G8B0</accession>